<dbReference type="AlphaFoldDB" id="A0A1Q9CN20"/>
<dbReference type="Proteomes" id="UP000186817">
    <property type="component" value="Unassembled WGS sequence"/>
</dbReference>
<comment type="caution">
    <text evidence="1">The sequence shown here is derived from an EMBL/GenBank/DDBJ whole genome shotgun (WGS) entry which is preliminary data.</text>
</comment>
<dbReference type="EMBL" id="LSRX01001049">
    <property type="protein sequence ID" value="OLP84331.1"/>
    <property type="molecule type" value="Genomic_DNA"/>
</dbReference>
<evidence type="ECO:0000313" key="2">
    <source>
        <dbReference type="Proteomes" id="UP000186817"/>
    </source>
</evidence>
<name>A0A1Q9CN20_SYMMI</name>
<evidence type="ECO:0000313" key="1">
    <source>
        <dbReference type="EMBL" id="OLP84331.1"/>
    </source>
</evidence>
<proteinExistence type="predicted"/>
<accession>A0A1Q9CN20</accession>
<sequence length="275" mass="29173">MFLRTHVRYKYTTYGALRPTLSSSAAVVVANSRSPTDQVAVLYHAGSRRDGQTPAEIDEREGKLVVLMPAAKEQLHHIPKNFTAKTVNGELDGHWQNSAETKHPMVMEPPLELVWEDFGEVVADVVDPGTIRPSGSATCRHTTSLAASSTWPAACLRSHAARNGHGLVGGAGVVVPREGTGLARSGAVFLLAVLESVSPCGAVVASAFAVVCSVVGAMRSKAVSGGRREDGGVADVAAHGLRHGVRRRLQELRATCRRCCDGCRRGGRGVEEHQA</sequence>
<protein>
    <submittedName>
        <fullName evidence="1">Uncharacterized protein</fullName>
    </submittedName>
</protein>
<keyword evidence="2" id="KW-1185">Reference proteome</keyword>
<gene>
    <name evidence="1" type="ORF">AK812_SmicGene34801</name>
</gene>
<reference evidence="1 2" key="1">
    <citation type="submission" date="2016-02" db="EMBL/GenBank/DDBJ databases">
        <title>Genome analysis of coral dinoflagellate symbionts highlights evolutionary adaptations to a symbiotic lifestyle.</title>
        <authorList>
            <person name="Aranda M."/>
            <person name="Li Y."/>
            <person name="Liew Y.J."/>
            <person name="Baumgarten S."/>
            <person name="Simakov O."/>
            <person name="Wilson M."/>
            <person name="Piel J."/>
            <person name="Ashoor H."/>
            <person name="Bougouffa S."/>
            <person name="Bajic V.B."/>
            <person name="Ryu T."/>
            <person name="Ravasi T."/>
            <person name="Bayer T."/>
            <person name="Micklem G."/>
            <person name="Kim H."/>
            <person name="Bhak J."/>
            <person name="Lajeunesse T.C."/>
            <person name="Voolstra C.R."/>
        </authorList>
    </citation>
    <scope>NUCLEOTIDE SEQUENCE [LARGE SCALE GENOMIC DNA]</scope>
    <source>
        <strain evidence="1 2">CCMP2467</strain>
    </source>
</reference>
<organism evidence="1 2">
    <name type="scientific">Symbiodinium microadriaticum</name>
    <name type="common">Dinoflagellate</name>
    <name type="synonym">Zooxanthella microadriatica</name>
    <dbReference type="NCBI Taxonomy" id="2951"/>
    <lineage>
        <taxon>Eukaryota</taxon>
        <taxon>Sar</taxon>
        <taxon>Alveolata</taxon>
        <taxon>Dinophyceae</taxon>
        <taxon>Suessiales</taxon>
        <taxon>Symbiodiniaceae</taxon>
        <taxon>Symbiodinium</taxon>
    </lineage>
</organism>